<keyword evidence="1" id="KW-1133">Transmembrane helix</keyword>
<accession>A0ABQ0CMP1</accession>
<comment type="caution">
    <text evidence="2">The sequence shown here is derived from an EMBL/GenBank/DDBJ whole genome shotgun (WGS) entry which is preliminary data.</text>
</comment>
<dbReference type="SUPFAM" id="SSF53335">
    <property type="entry name" value="S-adenosyl-L-methionine-dependent methyltransferases"/>
    <property type="match status" value="1"/>
</dbReference>
<protein>
    <recommendedName>
        <fullName evidence="4">S-adenosyl-L-methionine-dependent methyltransferase</fullName>
    </recommendedName>
</protein>
<keyword evidence="1" id="KW-0472">Membrane</keyword>
<dbReference type="EMBL" id="BAAFGZ010000090">
    <property type="protein sequence ID" value="GAB0134695.1"/>
    <property type="molecule type" value="Genomic_DNA"/>
</dbReference>
<keyword evidence="1" id="KW-0812">Transmembrane</keyword>
<dbReference type="Proteomes" id="UP001562357">
    <property type="component" value="Unassembled WGS sequence"/>
</dbReference>
<evidence type="ECO:0000313" key="2">
    <source>
        <dbReference type="EMBL" id="GAB0134695.1"/>
    </source>
</evidence>
<sequence>MAWEFSARDFVLGIVTGGVTTVALLSIGAFIFLRSYNIYSVGHWKLNIRTPFPSMWMNLGFWKTNDGKPIIHFSEAARALLERILDAAGLLARDEDSKTEPSRETVAVLDLGFGCGDQTIALAEMIQAQTRPHFKYVGLSLDSSQVQTAQRTLDRALKLSGASASGGSTQDSFNLYCANAAKPETWSRAIRTSVDALADGAFTQRWMLALDCLYHFSPSRKPAFKLAAGTLNANVMAFDLVLDENASQWNKFLVRIVGLVMNCPLYTFLPEQQYREQLVECGYDRARIEIQDISDHVFGGVSGFLRTQEAALSQYGIGIGGFKLAGRLFEWMAPASGLSVHGSPFQKPIKLCGQQWDISPLSHHRPLGGMVGKPSTRRTYSWSDL</sequence>
<reference evidence="3" key="1">
    <citation type="submission" date="2024-06" db="EMBL/GenBank/DDBJ databases">
        <title>Draft Genome Sequences of Epichloe bromicola Strains Isolated from Elymus ciliaris.</title>
        <authorList>
            <consortium name="Epichloe bromicola genome sequencing consortium"/>
            <person name="Miura A."/>
            <person name="Imano S."/>
            <person name="Ashida A."/>
            <person name="Sato I."/>
            <person name="Chiba S."/>
            <person name="Tanaka A."/>
            <person name="Camagna M."/>
            <person name="Takemoto D."/>
        </authorList>
    </citation>
    <scope>NUCLEOTIDE SEQUENCE [LARGE SCALE GENOMIC DNA]</scope>
    <source>
        <strain evidence="3">DP</strain>
    </source>
</reference>
<dbReference type="Gene3D" id="3.40.50.150">
    <property type="entry name" value="Vaccinia Virus protein VP39"/>
    <property type="match status" value="1"/>
</dbReference>
<keyword evidence="3" id="KW-1185">Reference proteome</keyword>
<evidence type="ECO:0000313" key="3">
    <source>
        <dbReference type="Proteomes" id="UP001562357"/>
    </source>
</evidence>
<evidence type="ECO:0008006" key="4">
    <source>
        <dbReference type="Google" id="ProtNLM"/>
    </source>
</evidence>
<name>A0ABQ0CMP1_9HYPO</name>
<organism evidence="2 3">
    <name type="scientific">Epichloe bromicola</name>
    <dbReference type="NCBI Taxonomy" id="79588"/>
    <lineage>
        <taxon>Eukaryota</taxon>
        <taxon>Fungi</taxon>
        <taxon>Dikarya</taxon>
        <taxon>Ascomycota</taxon>
        <taxon>Pezizomycotina</taxon>
        <taxon>Sordariomycetes</taxon>
        <taxon>Hypocreomycetidae</taxon>
        <taxon>Hypocreales</taxon>
        <taxon>Clavicipitaceae</taxon>
        <taxon>Epichloe</taxon>
    </lineage>
</organism>
<dbReference type="InterPro" id="IPR029063">
    <property type="entry name" value="SAM-dependent_MTases_sf"/>
</dbReference>
<gene>
    <name evidence="2" type="primary">g3055</name>
    <name evidence="2" type="ORF">EsDP_00003055</name>
</gene>
<evidence type="ECO:0000256" key="1">
    <source>
        <dbReference type="SAM" id="Phobius"/>
    </source>
</evidence>
<proteinExistence type="predicted"/>
<feature type="transmembrane region" description="Helical" evidence="1">
    <location>
        <begin position="12"/>
        <end position="33"/>
    </location>
</feature>